<proteinExistence type="predicted"/>
<dbReference type="Proteomes" id="UP000772434">
    <property type="component" value="Unassembled WGS sequence"/>
</dbReference>
<dbReference type="PANTHER" id="PTHR38926:SF5">
    <property type="entry name" value="F-BOX AND LEUCINE-RICH REPEAT PROTEIN 6"/>
    <property type="match status" value="1"/>
</dbReference>
<name>A0A9P5Q7B9_9AGAR</name>
<evidence type="ECO:0000313" key="1">
    <source>
        <dbReference type="EMBL" id="KAF9075935.1"/>
    </source>
</evidence>
<comment type="caution">
    <text evidence="1">The sequence shown here is derived from an EMBL/GenBank/DDBJ whole genome shotgun (WGS) entry which is preliminary data.</text>
</comment>
<accession>A0A9P5Q7B9</accession>
<dbReference type="AlphaFoldDB" id="A0A9P5Q7B9"/>
<evidence type="ECO:0000313" key="2">
    <source>
        <dbReference type="Proteomes" id="UP000772434"/>
    </source>
</evidence>
<protein>
    <recommendedName>
        <fullName evidence="3">F-box domain-containing protein</fullName>
    </recommendedName>
</protein>
<dbReference type="InterPro" id="IPR006553">
    <property type="entry name" value="Leu-rich_rpt_Cys-con_subtyp"/>
</dbReference>
<dbReference type="Gene3D" id="1.20.1280.50">
    <property type="match status" value="1"/>
</dbReference>
<reference evidence="1" key="1">
    <citation type="submission" date="2020-11" db="EMBL/GenBank/DDBJ databases">
        <authorList>
            <consortium name="DOE Joint Genome Institute"/>
            <person name="Ahrendt S."/>
            <person name="Riley R."/>
            <person name="Andreopoulos W."/>
            <person name="Labutti K."/>
            <person name="Pangilinan J."/>
            <person name="Ruiz-Duenas F.J."/>
            <person name="Barrasa J.M."/>
            <person name="Sanchez-Garcia M."/>
            <person name="Camarero S."/>
            <person name="Miyauchi S."/>
            <person name="Serrano A."/>
            <person name="Linde D."/>
            <person name="Babiker R."/>
            <person name="Drula E."/>
            <person name="Ayuso-Fernandez I."/>
            <person name="Pacheco R."/>
            <person name="Padilla G."/>
            <person name="Ferreira P."/>
            <person name="Barriuso J."/>
            <person name="Kellner H."/>
            <person name="Castanera R."/>
            <person name="Alfaro M."/>
            <person name="Ramirez L."/>
            <person name="Pisabarro A.G."/>
            <person name="Kuo A."/>
            <person name="Tritt A."/>
            <person name="Lipzen A."/>
            <person name="He G."/>
            <person name="Yan M."/>
            <person name="Ng V."/>
            <person name="Cullen D."/>
            <person name="Martin F."/>
            <person name="Rosso M.-N."/>
            <person name="Henrissat B."/>
            <person name="Hibbett D."/>
            <person name="Martinez A.T."/>
            <person name="Grigoriev I.V."/>
        </authorList>
    </citation>
    <scope>NUCLEOTIDE SEQUENCE</scope>
    <source>
        <strain evidence="1">AH 40177</strain>
    </source>
</reference>
<dbReference type="InterPro" id="IPR036047">
    <property type="entry name" value="F-box-like_dom_sf"/>
</dbReference>
<dbReference type="InterPro" id="IPR032675">
    <property type="entry name" value="LRR_dom_sf"/>
</dbReference>
<dbReference type="SMART" id="SM00367">
    <property type="entry name" value="LRR_CC"/>
    <property type="match status" value="2"/>
</dbReference>
<evidence type="ECO:0008006" key="3">
    <source>
        <dbReference type="Google" id="ProtNLM"/>
    </source>
</evidence>
<sequence>MEDFPSLPNIYQQPESADAGIRRSIDHHEQSVLDLQAEIETLMQTVRNIRFRIFEHQETIRFYKGKITLARRLPAELLATIFEICTLDGWTRAPLAVSQVCTEWRIAAQAPAVWSQVYVNADSLDPVSRTRFWLTKSQSVPIDITLDVPNNSDSLSEVIQLLLSHQFKWRSFTLSARQLATANFILHQCIGVYPMLQVLRLSVDEEFHTLGNGVVDESAELRGLRNSFNHCPQLRSFIISRNIPPTGSIIPSNISSLSINLDGFSTITLSIVTLMDLLLEVPLLEKLCISLARAHNTTFLPNRNSERPNVTLQNLKVLTLMGQSDLFALLQSICTPTLLHLHLMSSAEPISASQWSGLPLLQWLERGQTSLESLELRDVDVARDMFIACFIALPSLKSLKLHDSEISDAVFDSLHGAHGYCPNLATVDLRWCGQVSGQALARFIKGKMVTSPIESITIINCSFVEEQHILDLAQNTVCRLVIDLNDHCRPVGCCENERYRRRLRLRRIGTNIDEKHRLIL</sequence>
<dbReference type="PANTHER" id="PTHR38926">
    <property type="entry name" value="F-BOX DOMAIN CONTAINING PROTEIN, EXPRESSED"/>
    <property type="match status" value="1"/>
</dbReference>
<keyword evidence="2" id="KW-1185">Reference proteome</keyword>
<dbReference type="SUPFAM" id="SSF81383">
    <property type="entry name" value="F-box domain"/>
    <property type="match status" value="1"/>
</dbReference>
<dbReference type="OrthoDB" id="3063971at2759"/>
<dbReference type="EMBL" id="JADNRY010000008">
    <property type="protein sequence ID" value="KAF9075935.1"/>
    <property type="molecule type" value="Genomic_DNA"/>
</dbReference>
<organism evidence="1 2">
    <name type="scientific">Rhodocollybia butyracea</name>
    <dbReference type="NCBI Taxonomy" id="206335"/>
    <lineage>
        <taxon>Eukaryota</taxon>
        <taxon>Fungi</taxon>
        <taxon>Dikarya</taxon>
        <taxon>Basidiomycota</taxon>
        <taxon>Agaricomycotina</taxon>
        <taxon>Agaricomycetes</taxon>
        <taxon>Agaricomycetidae</taxon>
        <taxon>Agaricales</taxon>
        <taxon>Marasmiineae</taxon>
        <taxon>Omphalotaceae</taxon>
        <taxon>Rhodocollybia</taxon>
    </lineage>
</organism>
<gene>
    <name evidence="1" type="ORF">BDP27DRAFT_1314755</name>
</gene>
<dbReference type="SUPFAM" id="SSF52047">
    <property type="entry name" value="RNI-like"/>
    <property type="match status" value="1"/>
</dbReference>
<dbReference type="Gene3D" id="3.80.10.10">
    <property type="entry name" value="Ribonuclease Inhibitor"/>
    <property type="match status" value="1"/>
</dbReference>